<comment type="caution">
    <text evidence="1">The sequence shown here is derived from an EMBL/GenBank/DDBJ whole genome shotgun (WGS) entry which is preliminary data.</text>
</comment>
<evidence type="ECO:0000313" key="2">
    <source>
        <dbReference type="Proteomes" id="UP000002195"/>
    </source>
</evidence>
<dbReference type="HOGENOM" id="CLU_2927410_0_0_1"/>
<dbReference type="KEGG" id="ddi:DDB_G0271578"/>
<dbReference type="AlphaFoldDB" id="Q55AU7"/>
<dbReference type="Proteomes" id="UP000002195">
    <property type="component" value="Unassembled WGS sequence"/>
</dbReference>
<gene>
    <name evidence="1" type="ORF">DDB_G0271578</name>
</gene>
<evidence type="ECO:0000313" key="1">
    <source>
        <dbReference type="EMBL" id="EAL71653.1"/>
    </source>
</evidence>
<dbReference type="InParanoid" id="Q55AU7"/>
<dbReference type="EMBL" id="AAFI02000006">
    <property type="protein sequence ID" value="EAL71653.1"/>
    <property type="molecule type" value="Genomic_DNA"/>
</dbReference>
<reference evidence="1 2" key="1">
    <citation type="journal article" date="2005" name="Nature">
        <title>The genome of the social amoeba Dictyostelium discoideum.</title>
        <authorList>
            <consortium name="The Dictyostelium discoideum Sequencing Consortium"/>
            <person name="Eichinger L."/>
            <person name="Pachebat J.A."/>
            <person name="Glockner G."/>
            <person name="Rajandream M.A."/>
            <person name="Sucgang R."/>
            <person name="Berriman M."/>
            <person name="Song J."/>
            <person name="Olsen R."/>
            <person name="Szafranski K."/>
            <person name="Xu Q."/>
            <person name="Tunggal B."/>
            <person name="Kummerfeld S."/>
            <person name="Madera M."/>
            <person name="Konfortov B.A."/>
            <person name="Rivero F."/>
            <person name="Bankier A.T."/>
            <person name="Lehmann R."/>
            <person name="Hamlin N."/>
            <person name="Davies R."/>
            <person name="Gaudet P."/>
            <person name="Fey P."/>
            <person name="Pilcher K."/>
            <person name="Chen G."/>
            <person name="Saunders D."/>
            <person name="Sodergren E."/>
            <person name="Davis P."/>
            <person name="Kerhornou A."/>
            <person name="Nie X."/>
            <person name="Hall N."/>
            <person name="Anjard C."/>
            <person name="Hemphill L."/>
            <person name="Bason N."/>
            <person name="Farbrother P."/>
            <person name="Desany B."/>
            <person name="Just E."/>
            <person name="Morio T."/>
            <person name="Rost R."/>
            <person name="Churcher C."/>
            <person name="Cooper J."/>
            <person name="Haydock S."/>
            <person name="van Driessche N."/>
            <person name="Cronin A."/>
            <person name="Goodhead I."/>
            <person name="Muzny D."/>
            <person name="Mourier T."/>
            <person name="Pain A."/>
            <person name="Lu M."/>
            <person name="Harper D."/>
            <person name="Lindsay R."/>
            <person name="Hauser H."/>
            <person name="James K."/>
            <person name="Quiles M."/>
            <person name="Madan Babu M."/>
            <person name="Saito T."/>
            <person name="Buchrieser C."/>
            <person name="Wardroper A."/>
            <person name="Felder M."/>
            <person name="Thangavelu M."/>
            <person name="Johnson D."/>
            <person name="Knights A."/>
            <person name="Loulseged H."/>
            <person name="Mungall K."/>
            <person name="Oliver K."/>
            <person name="Price C."/>
            <person name="Quail M.A."/>
            <person name="Urushihara H."/>
            <person name="Hernandez J."/>
            <person name="Rabbinowitsch E."/>
            <person name="Steffen D."/>
            <person name="Sanders M."/>
            <person name="Ma J."/>
            <person name="Kohara Y."/>
            <person name="Sharp S."/>
            <person name="Simmonds M."/>
            <person name="Spiegler S."/>
            <person name="Tivey A."/>
            <person name="Sugano S."/>
            <person name="White B."/>
            <person name="Walker D."/>
            <person name="Woodward J."/>
            <person name="Winckler T."/>
            <person name="Tanaka Y."/>
            <person name="Shaulsky G."/>
            <person name="Schleicher M."/>
            <person name="Weinstock G."/>
            <person name="Rosenthal A."/>
            <person name="Cox E.C."/>
            <person name="Chisholm R.L."/>
            <person name="Gibbs R."/>
            <person name="Loomis W.F."/>
            <person name="Platzer M."/>
            <person name="Kay R.R."/>
            <person name="Williams J."/>
            <person name="Dear P.H."/>
            <person name="Noegel A.A."/>
            <person name="Barrell B."/>
            <person name="Kuspa A."/>
        </authorList>
    </citation>
    <scope>NUCLEOTIDE SEQUENCE [LARGE SCALE GENOMIC DNA]</scope>
    <source>
        <strain evidence="1 2">AX4</strain>
    </source>
</reference>
<dbReference type="PaxDb" id="44689-DDB0203587"/>
<accession>Q55AU7</accession>
<organism evidence="1 2">
    <name type="scientific">Dictyostelium discoideum</name>
    <name type="common">Social amoeba</name>
    <dbReference type="NCBI Taxonomy" id="44689"/>
    <lineage>
        <taxon>Eukaryota</taxon>
        <taxon>Amoebozoa</taxon>
        <taxon>Evosea</taxon>
        <taxon>Eumycetozoa</taxon>
        <taxon>Dictyostelia</taxon>
        <taxon>Dictyosteliales</taxon>
        <taxon>Dictyosteliaceae</taxon>
        <taxon>Dictyostelium</taxon>
    </lineage>
</organism>
<dbReference type="RefSeq" id="XP_645599.1">
    <property type="nucleotide sequence ID" value="XM_640507.1"/>
</dbReference>
<name>Q55AU7_DICDI</name>
<dbReference type="GeneID" id="8618054"/>
<sequence>MAIFENIIKFLNKNNKINMENTIYSNPNDKYNNNFNNNNNIQKWKMPTIIFLGPVQVPAYI</sequence>
<proteinExistence type="predicted"/>
<keyword evidence="2" id="KW-1185">Reference proteome</keyword>
<protein>
    <submittedName>
        <fullName evidence="1">Uncharacterized protein</fullName>
    </submittedName>
</protein>
<dbReference type="dictyBase" id="DDB_G0271578"/>